<reference evidence="6" key="3">
    <citation type="submission" date="2023-10" db="EMBL/GenBank/DDBJ databases">
        <title>Whole Genome based description of the genera Actinobaculum and Actinotignum reveals a complex phylogenetic relationship within the species included in the genus Actinotignum.</title>
        <authorList>
            <person name="Jensen C.S."/>
            <person name="Dargis R."/>
            <person name="Kemp M."/>
            <person name="Christensen J.J."/>
        </authorList>
    </citation>
    <scope>NUCLEOTIDE SEQUENCE</scope>
    <source>
        <strain evidence="6">Actinobaculum_suis_CCUG19206T</strain>
    </source>
</reference>
<gene>
    <name evidence="6" type="ORF">R6G71_03300</name>
    <name evidence="7" type="ORF">SAMN05421878_10620</name>
</gene>
<sequence length="288" mass="30790">MSEIPWAGSPANGVELVEYNGLQAIKIATPAVSALVYRMGAHIAQWAPAGQKSAIFLSEASNFALGTPIRGGIPVITPWFGPAEAGLHGWARTHEWELAEVHETGGEVELELRLPASEAYGPHGAELECALRIKLGASLEVTFTVTNVSTREVQPEMALHAYWEVDAQAVTVAGIEGGGVDRLRDNAEISGPLEPLTGQTVDRFYTFPAEIVIHDAGNSRDIVLSSPESVQAVVWNPGVSGAQSNADFKDDDWQKFICVEATRVRDFAPVINPGEAASLSLRAEVRAA</sequence>
<dbReference type="InterPro" id="IPR011013">
    <property type="entry name" value="Gal_mutarotase_sf_dom"/>
</dbReference>
<evidence type="ECO:0000256" key="2">
    <source>
        <dbReference type="ARBA" id="ARBA00005866"/>
    </source>
</evidence>
<feature type="active site" evidence="5">
    <location>
        <position position="160"/>
    </location>
</feature>
<dbReference type="PANTHER" id="PTHR11122:SF13">
    <property type="entry name" value="GLUCOSE-6-PHOSPHATE 1-EPIMERASE"/>
    <property type="match status" value="1"/>
</dbReference>
<dbReference type="InterPro" id="IPR014718">
    <property type="entry name" value="GH-type_carb-bd"/>
</dbReference>
<dbReference type="GO" id="GO:0030246">
    <property type="term" value="F:carbohydrate binding"/>
    <property type="evidence" value="ECO:0007669"/>
    <property type="project" value="UniProtKB-UniRule"/>
</dbReference>
<evidence type="ECO:0000313" key="8">
    <source>
        <dbReference type="Proteomes" id="UP000182744"/>
    </source>
</evidence>
<evidence type="ECO:0000256" key="3">
    <source>
        <dbReference type="ARBA" id="ARBA00023235"/>
    </source>
</evidence>
<dbReference type="PIRSF" id="PIRSF016020">
    <property type="entry name" value="PHexose_mutarotase"/>
    <property type="match status" value="1"/>
</dbReference>
<reference evidence="8" key="1">
    <citation type="submission" date="2016-10" db="EMBL/GenBank/DDBJ databases">
        <authorList>
            <person name="Varghese N."/>
        </authorList>
    </citation>
    <scope>NUCLEOTIDE SEQUENCE [LARGE SCALE GENOMIC DNA]</scope>
    <source>
        <strain evidence="8">DSM 20639</strain>
    </source>
</reference>
<dbReference type="PANTHER" id="PTHR11122">
    <property type="entry name" value="APOSPORY-ASSOCIATED PROTEIN C-RELATED"/>
    <property type="match status" value="1"/>
</dbReference>
<evidence type="ECO:0000256" key="5">
    <source>
        <dbReference type="PIRSR" id="PIRSR016020-1"/>
    </source>
</evidence>
<comment type="catalytic activity">
    <reaction evidence="1">
        <text>alpha-D-glucose 6-phosphate = beta-D-glucose 6-phosphate</text>
        <dbReference type="Rhea" id="RHEA:16249"/>
        <dbReference type="ChEBI" id="CHEBI:58225"/>
        <dbReference type="ChEBI" id="CHEBI:58247"/>
        <dbReference type="EC" id="5.1.3.15"/>
    </reaction>
</comment>
<organism evidence="7 8">
    <name type="scientific">Actinobaculum suis</name>
    <dbReference type="NCBI Taxonomy" id="1657"/>
    <lineage>
        <taxon>Bacteria</taxon>
        <taxon>Bacillati</taxon>
        <taxon>Actinomycetota</taxon>
        <taxon>Actinomycetes</taxon>
        <taxon>Actinomycetales</taxon>
        <taxon>Actinomycetaceae</taxon>
        <taxon>Actinobaculum</taxon>
    </lineage>
</organism>
<feature type="active site" evidence="5">
    <location>
        <position position="260"/>
    </location>
</feature>
<dbReference type="Pfam" id="PF01263">
    <property type="entry name" value="Aldose_epim"/>
    <property type="match status" value="1"/>
</dbReference>
<dbReference type="Gene3D" id="2.70.98.10">
    <property type="match status" value="1"/>
</dbReference>
<name>A0A1G7BX41_9ACTO</name>
<dbReference type="EC" id="5.1.3.15" evidence="4"/>
<evidence type="ECO:0000313" key="6">
    <source>
        <dbReference type="EMBL" id="MDY5153076.1"/>
    </source>
</evidence>
<dbReference type="RefSeq" id="WP_074662076.1">
    <property type="nucleotide sequence ID" value="NZ_FNAU01000006.1"/>
</dbReference>
<comment type="similarity">
    <text evidence="2 4">Belongs to the glucose-6-phosphate 1-epimerase family.</text>
</comment>
<dbReference type="AlphaFoldDB" id="A0A1G7BX41"/>
<dbReference type="SUPFAM" id="SSF74650">
    <property type="entry name" value="Galactose mutarotase-like"/>
    <property type="match status" value="1"/>
</dbReference>
<dbReference type="GO" id="GO:0047938">
    <property type="term" value="F:glucose-6-phosphate 1-epimerase activity"/>
    <property type="evidence" value="ECO:0007669"/>
    <property type="project" value="UniProtKB-UniRule"/>
</dbReference>
<protein>
    <recommendedName>
        <fullName evidence="4">Putative glucose-6-phosphate 1-epimerase</fullName>
        <ecNumber evidence="4">5.1.3.15</ecNumber>
    </recommendedName>
</protein>
<keyword evidence="3 4" id="KW-0413">Isomerase</keyword>
<keyword evidence="8" id="KW-1185">Reference proteome</keyword>
<dbReference type="Proteomes" id="UP001273799">
    <property type="component" value="Unassembled WGS sequence"/>
</dbReference>
<accession>A0A1G7BX41</accession>
<evidence type="ECO:0000313" key="7">
    <source>
        <dbReference type="EMBL" id="SDE31627.1"/>
    </source>
</evidence>
<dbReference type="GO" id="GO:0005975">
    <property type="term" value="P:carbohydrate metabolic process"/>
    <property type="evidence" value="ECO:0007669"/>
    <property type="project" value="InterPro"/>
</dbReference>
<dbReference type="EMBL" id="FNAU01000006">
    <property type="protein sequence ID" value="SDE31627.1"/>
    <property type="molecule type" value="Genomic_DNA"/>
</dbReference>
<dbReference type="EMBL" id="JAWNFU010000002">
    <property type="protein sequence ID" value="MDY5153076.1"/>
    <property type="molecule type" value="Genomic_DNA"/>
</dbReference>
<reference evidence="7" key="2">
    <citation type="submission" date="2016-10" db="EMBL/GenBank/DDBJ databases">
        <authorList>
            <person name="de Groot N.N."/>
        </authorList>
    </citation>
    <scope>NUCLEOTIDE SEQUENCE [LARGE SCALE GENOMIC DNA]</scope>
    <source>
        <strain evidence="7">DSM 20639</strain>
    </source>
</reference>
<proteinExistence type="inferred from homology"/>
<dbReference type="InterPro" id="IPR008183">
    <property type="entry name" value="Aldose_1/G6P_1-epimerase"/>
</dbReference>
<dbReference type="InterPro" id="IPR025532">
    <property type="entry name" value="G6P_1-epimerase"/>
</dbReference>
<dbReference type="Proteomes" id="UP000182744">
    <property type="component" value="Unassembled WGS sequence"/>
</dbReference>
<evidence type="ECO:0000256" key="4">
    <source>
        <dbReference type="PIRNR" id="PIRNR016020"/>
    </source>
</evidence>
<evidence type="ECO:0000256" key="1">
    <source>
        <dbReference type="ARBA" id="ARBA00001096"/>
    </source>
</evidence>